<evidence type="ECO:0000256" key="1">
    <source>
        <dbReference type="ARBA" id="ARBA00007465"/>
    </source>
</evidence>
<dbReference type="SUPFAM" id="SSF55174">
    <property type="entry name" value="Alpha-L RNA-binding motif"/>
    <property type="match status" value="1"/>
</dbReference>
<evidence type="ECO:0000256" key="6">
    <source>
        <dbReference type="ARBA" id="ARBA00035254"/>
    </source>
</evidence>
<dbReference type="InterPro" id="IPR022801">
    <property type="entry name" value="Ribosomal_uS4"/>
</dbReference>
<evidence type="ECO:0000313" key="11">
    <source>
        <dbReference type="Proteomes" id="UP000178735"/>
    </source>
</evidence>
<comment type="subunit">
    <text evidence="7">Part of the 30S ribosomal subunit. Contacts protein S5. The interaction surface between S4 and S5 is involved in control of translational fidelity.</text>
</comment>
<dbReference type="Gene3D" id="1.10.1050.10">
    <property type="entry name" value="Ribosomal Protein S4 Delta 41, Chain A, domain 1"/>
    <property type="match status" value="1"/>
</dbReference>
<keyword evidence="5 7" id="KW-0687">Ribonucleoprotein</keyword>
<evidence type="ECO:0000259" key="8">
    <source>
        <dbReference type="SMART" id="SM00363"/>
    </source>
</evidence>
<keyword evidence="2 7" id="KW-0699">rRNA-binding</keyword>
<dbReference type="InterPro" id="IPR005709">
    <property type="entry name" value="Ribosomal_uS4_bac-type"/>
</dbReference>
<dbReference type="Pfam" id="PF00163">
    <property type="entry name" value="Ribosomal_S4"/>
    <property type="match status" value="1"/>
</dbReference>
<protein>
    <recommendedName>
        <fullName evidence="6 7">Small ribosomal subunit protein uS4</fullName>
    </recommendedName>
</protein>
<keyword evidence="3 7" id="KW-0694">RNA-binding</keyword>
<evidence type="ECO:0000256" key="3">
    <source>
        <dbReference type="ARBA" id="ARBA00022884"/>
    </source>
</evidence>
<gene>
    <name evidence="7" type="primary">rpsD</name>
    <name evidence="10" type="ORF">A2008_10185</name>
</gene>
<dbReference type="GO" id="GO:0019843">
    <property type="term" value="F:rRNA binding"/>
    <property type="evidence" value="ECO:0007669"/>
    <property type="project" value="UniProtKB-UniRule"/>
</dbReference>
<evidence type="ECO:0000256" key="4">
    <source>
        <dbReference type="ARBA" id="ARBA00022980"/>
    </source>
</evidence>
<evidence type="ECO:0000256" key="2">
    <source>
        <dbReference type="ARBA" id="ARBA00022730"/>
    </source>
</evidence>
<evidence type="ECO:0000313" key="10">
    <source>
        <dbReference type="EMBL" id="OGM02288.1"/>
    </source>
</evidence>
<dbReference type="SMART" id="SM01390">
    <property type="entry name" value="Ribosomal_S4"/>
    <property type="match status" value="1"/>
</dbReference>
<dbReference type="PANTHER" id="PTHR11831:SF4">
    <property type="entry name" value="SMALL RIBOSOMAL SUBUNIT PROTEIN US4M"/>
    <property type="match status" value="1"/>
</dbReference>
<comment type="function">
    <text evidence="7">With S5 and S12 plays an important role in translational accuracy.</text>
</comment>
<dbReference type="PROSITE" id="PS50889">
    <property type="entry name" value="S4"/>
    <property type="match status" value="1"/>
</dbReference>
<dbReference type="FunFam" id="3.10.290.10:FF:000001">
    <property type="entry name" value="30S ribosomal protein S4"/>
    <property type="match status" value="1"/>
</dbReference>
<dbReference type="Gene3D" id="3.10.290.10">
    <property type="entry name" value="RNA-binding S4 domain"/>
    <property type="match status" value="1"/>
</dbReference>
<dbReference type="NCBIfam" id="NF003717">
    <property type="entry name" value="PRK05327.1"/>
    <property type="match status" value="1"/>
</dbReference>
<dbReference type="EMBL" id="MGFH01000212">
    <property type="protein sequence ID" value="OGM02288.1"/>
    <property type="molecule type" value="Genomic_DNA"/>
</dbReference>
<dbReference type="AlphaFoldDB" id="A0A1F7WJG3"/>
<evidence type="ECO:0000256" key="5">
    <source>
        <dbReference type="ARBA" id="ARBA00023274"/>
    </source>
</evidence>
<dbReference type="GO" id="GO:0042274">
    <property type="term" value="P:ribosomal small subunit biogenesis"/>
    <property type="evidence" value="ECO:0007669"/>
    <property type="project" value="TreeGrafter"/>
</dbReference>
<dbReference type="CDD" id="cd00165">
    <property type="entry name" value="S4"/>
    <property type="match status" value="1"/>
</dbReference>
<dbReference type="GO" id="GO:0003735">
    <property type="term" value="F:structural constituent of ribosome"/>
    <property type="evidence" value="ECO:0007669"/>
    <property type="project" value="InterPro"/>
</dbReference>
<dbReference type="NCBIfam" id="TIGR01017">
    <property type="entry name" value="rpsD_bact"/>
    <property type="match status" value="1"/>
</dbReference>
<proteinExistence type="inferred from homology"/>
<evidence type="ECO:0000256" key="7">
    <source>
        <dbReference type="HAMAP-Rule" id="MF_01306"/>
    </source>
</evidence>
<sequence>MAKYIGPKCRLCRTEGKQLFLKGERCFLRDKCAVLRRQSAPGMHGGKRKNKMTGYGEQLREKQKIKKIYGVMEKQFRIYVEKATAAKGVSGTVLLQYLERRFDNVITRASFAPSRSAARQLIVHGHYKINGKKVDVPSYILKPNDVVEVSEKAKAILPIKSSVENASKRNSSEWLEVEPDKFKLKMARMPERTDIDPEINENLVIEFYSR</sequence>
<keyword evidence="4 7" id="KW-0689">Ribosomal protein</keyword>
<dbReference type="Proteomes" id="UP000178735">
    <property type="component" value="Unassembled WGS sequence"/>
</dbReference>
<dbReference type="Pfam" id="PF01479">
    <property type="entry name" value="S4"/>
    <property type="match status" value="1"/>
</dbReference>
<dbReference type="InterPro" id="IPR036986">
    <property type="entry name" value="S4_RNA-bd_sf"/>
</dbReference>
<dbReference type="STRING" id="1817813.A2008_10185"/>
<dbReference type="InterPro" id="IPR001912">
    <property type="entry name" value="Ribosomal_uS4_N"/>
</dbReference>
<name>A0A1F7WJG3_9BACT</name>
<evidence type="ECO:0000259" key="9">
    <source>
        <dbReference type="SMART" id="SM01390"/>
    </source>
</evidence>
<comment type="caution">
    <text evidence="10">The sequence shown here is derived from an EMBL/GenBank/DDBJ whole genome shotgun (WGS) entry which is preliminary data.</text>
</comment>
<dbReference type="SMART" id="SM00363">
    <property type="entry name" value="S4"/>
    <property type="match status" value="1"/>
</dbReference>
<dbReference type="HAMAP" id="MF_01306_B">
    <property type="entry name" value="Ribosomal_uS4_B"/>
    <property type="match status" value="1"/>
</dbReference>
<feature type="domain" description="RNA-binding S4" evidence="8">
    <location>
        <begin position="100"/>
        <end position="164"/>
    </location>
</feature>
<feature type="domain" description="Small ribosomal subunit protein uS4 N-terminal" evidence="9">
    <location>
        <begin position="3"/>
        <end position="99"/>
    </location>
</feature>
<dbReference type="PANTHER" id="PTHR11831">
    <property type="entry name" value="30S 40S RIBOSOMAL PROTEIN"/>
    <property type="match status" value="1"/>
</dbReference>
<dbReference type="GO" id="GO:0006412">
    <property type="term" value="P:translation"/>
    <property type="evidence" value="ECO:0007669"/>
    <property type="project" value="UniProtKB-UniRule"/>
</dbReference>
<comment type="function">
    <text evidence="7">One of the primary rRNA binding proteins, it binds directly to 16S rRNA where it nucleates assembly of the body of the 30S subunit.</text>
</comment>
<reference evidence="10 11" key="1">
    <citation type="journal article" date="2016" name="Nat. Commun.">
        <title>Thousands of microbial genomes shed light on interconnected biogeochemical processes in an aquifer system.</title>
        <authorList>
            <person name="Anantharaman K."/>
            <person name="Brown C.T."/>
            <person name="Hug L.A."/>
            <person name="Sharon I."/>
            <person name="Castelle C.J."/>
            <person name="Probst A.J."/>
            <person name="Thomas B.C."/>
            <person name="Singh A."/>
            <person name="Wilkins M.J."/>
            <person name="Karaoz U."/>
            <person name="Brodie E.L."/>
            <person name="Williams K.H."/>
            <person name="Hubbard S.S."/>
            <person name="Banfield J.F."/>
        </authorList>
    </citation>
    <scope>NUCLEOTIDE SEQUENCE [LARGE SCALE GENOMIC DNA]</scope>
</reference>
<accession>A0A1F7WJG3</accession>
<dbReference type="GO" id="GO:0015935">
    <property type="term" value="C:small ribosomal subunit"/>
    <property type="evidence" value="ECO:0007669"/>
    <property type="project" value="InterPro"/>
</dbReference>
<organism evidence="10 11">
    <name type="scientific">Candidatus Wallbacteria bacterium GWC2_49_35</name>
    <dbReference type="NCBI Taxonomy" id="1817813"/>
    <lineage>
        <taxon>Bacteria</taxon>
        <taxon>Candidatus Walliibacteriota</taxon>
    </lineage>
</organism>
<comment type="similarity">
    <text evidence="1 7">Belongs to the universal ribosomal protein uS4 family.</text>
</comment>
<dbReference type="InterPro" id="IPR002942">
    <property type="entry name" value="S4_RNA-bd"/>
</dbReference>